<dbReference type="EMBL" id="KZ613937">
    <property type="protein sequence ID" value="PMD48824.1"/>
    <property type="molecule type" value="Genomic_DNA"/>
</dbReference>
<gene>
    <name evidence="2" type="ORF">L207DRAFT_522153</name>
</gene>
<dbReference type="Proteomes" id="UP000235786">
    <property type="component" value="Unassembled WGS sequence"/>
</dbReference>
<reference evidence="2 3" key="1">
    <citation type="submission" date="2016-04" db="EMBL/GenBank/DDBJ databases">
        <title>A degradative enzymes factory behind the ericoid mycorrhizal symbiosis.</title>
        <authorList>
            <consortium name="DOE Joint Genome Institute"/>
            <person name="Martino E."/>
            <person name="Morin E."/>
            <person name="Grelet G."/>
            <person name="Kuo A."/>
            <person name="Kohler A."/>
            <person name="Daghino S."/>
            <person name="Barry K."/>
            <person name="Choi C."/>
            <person name="Cichocki N."/>
            <person name="Clum A."/>
            <person name="Copeland A."/>
            <person name="Hainaut M."/>
            <person name="Haridas S."/>
            <person name="Labutti K."/>
            <person name="Lindquist E."/>
            <person name="Lipzen A."/>
            <person name="Khouja H.-R."/>
            <person name="Murat C."/>
            <person name="Ohm R."/>
            <person name="Olson A."/>
            <person name="Spatafora J."/>
            <person name="Veneault-Fourrey C."/>
            <person name="Henrissat B."/>
            <person name="Grigoriev I."/>
            <person name="Martin F."/>
            <person name="Perotto S."/>
        </authorList>
    </citation>
    <scope>NUCLEOTIDE SEQUENCE [LARGE SCALE GENOMIC DNA]</scope>
    <source>
        <strain evidence="2 3">F</strain>
    </source>
</reference>
<evidence type="ECO:0000256" key="1">
    <source>
        <dbReference type="SAM" id="Coils"/>
    </source>
</evidence>
<organism evidence="2 3">
    <name type="scientific">Hyaloscypha variabilis (strain UAMH 11265 / GT02V1 / F)</name>
    <name type="common">Meliniomyces variabilis</name>
    <dbReference type="NCBI Taxonomy" id="1149755"/>
    <lineage>
        <taxon>Eukaryota</taxon>
        <taxon>Fungi</taxon>
        <taxon>Dikarya</taxon>
        <taxon>Ascomycota</taxon>
        <taxon>Pezizomycotina</taxon>
        <taxon>Leotiomycetes</taxon>
        <taxon>Helotiales</taxon>
        <taxon>Hyaloscyphaceae</taxon>
        <taxon>Hyaloscypha</taxon>
        <taxon>Hyaloscypha variabilis</taxon>
    </lineage>
</organism>
<name>A0A2J6SDH5_HYAVF</name>
<feature type="coiled-coil region" evidence="1">
    <location>
        <begin position="265"/>
        <end position="323"/>
    </location>
</feature>
<keyword evidence="3" id="KW-1185">Reference proteome</keyword>
<sequence>MASNAGDSLVPARDTRNWQSANAGALSDHCVRRGIFEKPPVGTKLPATTMMKALIMCWEWGMFNEDGTMDDRTARLVEGWFKLSNNGQVEGLLKDNGLVAGEGVNKQRANMIGQLLDRMMERGRIVRPRGAGEGRGLDETMDIDEERGEETEKHVENKILDEIDQMSLSDHDRQEQRFELEVIAPTSSTAKMTLGPRNNNGKAPETIAPTFGSFWQWQGGSMSGTPGWIGTGKAGFASLHEDDQRQVMVALTQVFQTHEAVLLVEDRTENAKQRQEELVTRLERAAQDVAAAKVNVEAALRAQAQAENAKASIAEELHAAKQENTNSGQETVVEYDQLTNKRDEALQTLLDCIRDTLYREK</sequence>
<dbReference type="AlphaFoldDB" id="A0A2J6SDH5"/>
<accession>A0A2J6SDH5</accession>
<evidence type="ECO:0000313" key="2">
    <source>
        <dbReference type="EMBL" id="PMD48824.1"/>
    </source>
</evidence>
<protein>
    <submittedName>
        <fullName evidence="2">Uncharacterized protein</fullName>
    </submittedName>
</protein>
<evidence type="ECO:0000313" key="3">
    <source>
        <dbReference type="Proteomes" id="UP000235786"/>
    </source>
</evidence>
<dbReference type="OrthoDB" id="10640803at2759"/>
<keyword evidence="1" id="KW-0175">Coiled coil</keyword>
<proteinExistence type="predicted"/>